<dbReference type="PANTHER" id="PTHR46807:SF7">
    <property type="entry name" value="BHLH DOMAIN-CONTAINING PROTEIN"/>
    <property type="match status" value="1"/>
</dbReference>
<evidence type="ECO:0000256" key="5">
    <source>
        <dbReference type="ARBA" id="ARBA00023242"/>
    </source>
</evidence>
<dbReference type="EMBL" id="OZ075126">
    <property type="protein sequence ID" value="CAL4944708.1"/>
    <property type="molecule type" value="Genomic_DNA"/>
</dbReference>
<keyword evidence="3" id="KW-0805">Transcription regulation</keyword>
<dbReference type="Proteomes" id="UP001497457">
    <property type="component" value="Chromosome 16b"/>
</dbReference>
<dbReference type="CDD" id="cd11445">
    <property type="entry name" value="bHLH_AtPIF_like"/>
    <property type="match status" value="1"/>
</dbReference>
<dbReference type="AlphaFoldDB" id="A0ABC8YKC5"/>
<dbReference type="SUPFAM" id="SSF47459">
    <property type="entry name" value="HLH, helix-loop-helix DNA-binding domain"/>
    <property type="match status" value="1"/>
</dbReference>
<feature type="region of interest" description="Disordered" evidence="6">
    <location>
        <begin position="136"/>
        <end position="219"/>
    </location>
</feature>
<gene>
    <name evidence="8" type="ORF">URODEC1_LOCUS34995</name>
</gene>
<dbReference type="SMART" id="SM00353">
    <property type="entry name" value="HLH"/>
    <property type="match status" value="1"/>
</dbReference>
<evidence type="ECO:0000256" key="1">
    <source>
        <dbReference type="ARBA" id="ARBA00004123"/>
    </source>
</evidence>
<name>A0ABC8YKC5_9POAL</name>
<dbReference type="InterPro" id="IPR047265">
    <property type="entry name" value="PIF1-like_bHLH"/>
</dbReference>
<feature type="region of interest" description="Disordered" evidence="6">
    <location>
        <begin position="90"/>
        <end position="117"/>
    </location>
</feature>
<evidence type="ECO:0000259" key="7">
    <source>
        <dbReference type="PROSITE" id="PS50888"/>
    </source>
</evidence>
<keyword evidence="5" id="KW-0539">Nucleus</keyword>
<dbReference type="Pfam" id="PF00010">
    <property type="entry name" value="HLH"/>
    <property type="match status" value="1"/>
</dbReference>
<feature type="region of interest" description="Disordered" evidence="6">
    <location>
        <begin position="31"/>
        <end position="58"/>
    </location>
</feature>
<dbReference type="PROSITE" id="PS50888">
    <property type="entry name" value="BHLH"/>
    <property type="match status" value="1"/>
</dbReference>
<feature type="compositionally biased region" description="Gly residues" evidence="6">
    <location>
        <begin position="159"/>
        <end position="183"/>
    </location>
</feature>
<reference evidence="9" key="1">
    <citation type="submission" date="2024-06" db="EMBL/GenBank/DDBJ databases">
        <authorList>
            <person name="Ryan C."/>
        </authorList>
    </citation>
    <scope>NUCLEOTIDE SEQUENCE [LARGE SCALE GENOMIC DNA]</scope>
</reference>
<evidence type="ECO:0000313" key="9">
    <source>
        <dbReference type="Proteomes" id="UP001497457"/>
    </source>
</evidence>
<keyword evidence="4" id="KW-0804">Transcription</keyword>
<evidence type="ECO:0000313" key="8">
    <source>
        <dbReference type="EMBL" id="CAL4944708.1"/>
    </source>
</evidence>
<evidence type="ECO:0000256" key="2">
    <source>
        <dbReference type="ARBA" id="ARBA00005510"/>
    </source>
</evidence>
<dbReference type="Gene3D" id="4.10.280.10">
    <property type="entry name" value="Helix-loop-helix DNA-binding domain"/>
    <property type="match status" value="1"/>
</dbReference>
<keyword evidence="9" id="KW-1185">Reference proteome</keyword>
<protein>
    <recommendedName>
        <fullName evidence="7">BHLH domain-containing protein</fullName>
    </recommendedName>
</protein>
<accession>A0ABC8YKC5</accession>
<dbReference type="FunFam" id="4.10.280.10:FF:000004">
    <property type="entry name" value="Basic helix-loop-helix transcription factor"/>
    <property type="match status" value="1"/>
</dbReference>
<evidence type="ECO:0000256" key="4">
    <source>
        <dbReference type="ARBA" id="ARBA00023163"/>
    </source>
</evidence>
<dbReference type="GO" id="GO:0005634">
    <property type="term" value="C:nucleus"/>
    <property type="evidence" value="ECO:0007669"/>
    <property type="project" value="UniProtKB-SubCell"/>
</dbReference>
<comment type="similarity">
    <text evidence="2">Belongs to the bHLH protein family.</text>
</comment>
<dbReference type="PANTHER" id="PTHR46807">
    <property type="entry name" value="TRANSCRIPTION FACTOR PIF3"/>
    <property type="match status" value="1"/>
</dbReference>
<dbReference type="InterPro" id="IPR011598">
    <property type="entry name" value="bHLH_dom"/>
</dbReference>
<comment type="subcellular location">
    <subcellularLocation>
        <location evidence="1">Nucleus</location>
    </subcellularLocation>
</comment>
<feature type="compositionally biased region" description="Basic and acidic residues" evidence="6">
    <location>
        <begin position="198"/>
        <end position="208"/>
    </location>
</feature>
<feature type="domain" description="BHLH" evidence="7">
    <location>
        <begin position="230"/>
        <end position="279"/>
    </location>
</feature>
<evidence type="ECO:0000256" key="6">
    <source>
        <dbReference type="SAM" id="MobiDB-lite"/>
    </source>
</evidence>
<evidence type="ECO:0000256" key="3">
    <source>
        <dbReference type="ARBA" id="ARBA00023015"/>
    </source>
</evidence>
<proteinExistence type="inferred from homology"/>
<dbReference type="InterPro" id="IPR044273">
    <property type="entry name" value="PIF3-like"/>
</dbReference>
<dbReference type="InterPro" id="IPR036638">
    <property type="entry name" value="HLH_DNA-bd_sf"/>
</dbReference>
<sequence length="426" mass="45314">MDGNARPAANQKKPVVTDDDLVELLWHNGSVVAQPQAHQRPAPSDRPGSSGLTGGEETAAWFPDTLDDALEKDLYTQLWYSTIVDADADPLPAPGRSRPLPELAQSPAPPVGSGGVESSWASDIFSTFCGSNQVPGMPAGASGGNDAALQSETPRGAGAHDGGGTGTGTSSSGGSGSNYGGSGLPSDSGRVQKRKGRCRDDSDSRSEDAECEATEDTKSFRRCGTKRRTRAAEVHNLSERRRRDRINEKMRALQELVPHCNKTDKASLLDETIEYLKYLQMQVQIMWMTSGMAPMVFPGAHQLISPMALGMNSACIPAAQGLNQMPRLPYMNLPLPNYIPLNSSPAMNPMNSPSVVNQMQNVHLGEASNHFLHPDGGQTAVPQVPGNHVYGPEIPQAEQHNGILEVPASTVVPTSMAGQSRTYGAV</sequence>
<organism evidence="8 9">
    <name type="scientific">Urochloa decumbens</name>
    <dbReference type="NCBI Taxonomy" id="240449"/>
    <lineage>
        <taxon>Eukaryota</taxon>
        <taxon>Viridiplantae</taxon>
        <taxon>Streptophyta</taxon>
        <taxon>Embryophyta</taxon>
        <taxon>Tracheophyta</taxon>
        <taxon>Spermatophyta</taxon>
        <taxon>Magnoliopsida</taxon>
        <taxon>Liliopsida</taxon>
        <taxon>Poales</taxon>
        <taxon>Poaceae</taxon>
        <taxon>PACMAD clade</taxon>
        <taxon>Panicoideae</taxon>
        <taxon>Panicodae</taxon>
        <taxon>Paniceae</taxon>
        <taxon>Melinidinae</taxon>
        <taxon>Urochloa</taxon>
    </lineage>
</organism>
<reference evidence="8 9" key="2">
    <citation type="submission" date="2024-10" db="EMBL/GenBank/DDBJ databases">
        <authorList>
            <person name="Ryan C."/>
        </authorList>
    </citation>
    <scope>NUCLEOTIDE SEQUENCE [LARGE SCALE GENOMIC DNA]</scope>
</reference>